<proteinExistence type="predicted"/>
<evidence type="ECO:0000313" key="1">
    <source>
        <dbReference type="EMBL" id="SMQ98701.1"/>
    </source>
</evidence>
<dbReference type="EMBL" id="LT853882">
    <property type="protein sequence ID" value="SMQ98701.1"/>
    <property type="molecule type" value="Genomic_DNA"/>
</dbReference>
<protein>
    <submittedName>
        <fullName evidence="2">Uncharacterized protein</fullName>
    </submittedName>
</protein>
<evidence type="ECO:0000313" key="2">
    <source>
        <dbReference type="EMBL" id="SMR03834.1"/>
    </source>
</evidence>
<dbReference type="EMBL" id="LT853885">
    <property type="protein sequence ID" value="SMR03834.1"/>
    <property type="molecule type" value="Genomic_DNA"/>
</dbReference>
<evidence type="ECO:0000313" key="4">
    <source>
        <dbReference type="Proteomes" id="UP000195953"/>
    </source>
</evidence>
<name>A0A1Y6GX60_9XANT</name>
<keyword evidence="3" id="KW-1185">Reference proteome</keyword>
<accession>A0A1Y6GX60</accession>
<gene>
    <name evidence="2" type="ORF">PD5205_02543</name>
    <name evidence="1" type="ORF">PD885_01451</name>
</gene>
<dbReference type="Proteomes" id="UP000195953">
    <property type="component" value="Chromosome 1"/>
</dbReference>
<evidence type="ECO:0000313" key="3">
    <source>
        <dbReference type="Proteomes" id="UP000195877"/>
    </source>
</evidence>
<organism evidence="2 4">
    <name type="scientific">Xanthomonas fragariae</name>
    <dbReference type="NCBI Taxonomy" id="48664"/>
    <lineage>
        <taxon>Bacteria</taxon>
        <taxon>Pseudomonadati</taxon>
        <taxon>Pseudomonadota</taxon>
        <taxon>Gammaproteobacteria</taxon>
        <taxon>Lysobacterales</taxon>
        <taxon>Lysobacteraceae</taxon>
        <taxon>Xanthomonas</taxon>
    </lineage>
</organism>
<dbReference type="AlphaFoldDB" id="A0A1Y6GX60"/>
<reference evidence="2 4" key="1">
    <citation type="submission" date="2017-05" db="EMBL/GenBank/DDBJ databases">
        <authorList>
            <person name="Song R."/>
            <person name="Chenine A.L."/>
            <person name="Ruprecht R.M."/>
        </authorList>
    </citation>
    <scope>NUCLEOTIDE SEQUENCE [LARGE SCALE GENOMIC DNA]</scope>
    <source>
        <strain evidence="2">PD5205</strain>
    </source>
</reference>
<reference evidence="1 3" key="2">
    <citation type="submission" date="2017-05" db="EMBL/GenBank/DDBJ databases">
        <authorList>
            <person name="Blom J."/>
        </authorList>
    </citation>
    <scope>NUCLEOTIDE SEQUENCE [LARGE SCALE GENOMIC DNA]</scope>
    <source>
        <strain evidence="1">PD885</strain>
    </source>
</reference>
<sequence>MGRGALPLRQALIDQATADSAMRLSVERHIYLHFTRTNVLVKRAG</sequence>
<dbReference type="Proteomes" id="UP000195877">
    <property type="component" value="Chromosome 1"/>
</dbReference>